<dbReference type="Pfam" id="PF00756">
    <property type="entry name" value="Esterase"/>
    <property type="match status" value="1"/>
</dbReference>
<evidence type="ECO:0000313" key="2">
    <source>
        <dbReference type="Proteomes" id="UP001060164"/>
    </source>
</evidence>
<proteinExistence type="predicted"/>
<organism evidence="1 2">
    <name type="scientific">Ruminococcus gauvreauii</name>
    <dbReference type="NCBI Taxonomy" id="438033"/>
    <lineage>
        <taxon>Bacteria</taxon>
        <taxon>Bacillati</taxon>
        <taxon>Bacillota</taxon>
        <taxon>Clostridia</taxon>
        <taxon>Eubacteriales</taxon>
        <taxon>Oscillospiraceae</taxon>
        <taxon>Ruminococcus</taxon>
    </lineage>
</organism>
<dbReference type="InterPro" id="IPR050583">
    <property type="entry name" value="Mycobacterial_A85_antigen"/>
</dbReference>
<dbReference type="RefSeq" id="WP_028528299.1">
    <property type="nucleotide sequence ID" value="NZ_CABLBR010000009.1"/>
</dbReference>
<dbReference type="PANTHER" id="PTHR48098:SF1">
    <property type="entry name" value="DIACYLGLYCEROL ACYLTRANSFERASE_MYCOLYLTRANSFERASE AG85A"/>
    <property type="match status" value="1"/>
</dbReference>
<dbReference type="PANTHER" id="PTHR48098">
    <property type="entry name" value="ENTEROCHELIN ESTERASE-RELATED"/>
    <property type="match status" value="1"/>
</dbReference>
<accession>A0ABY5VM98</accession>
<protein>
    <submittedName>
        <fullName evidence="1">Alpha/beta hydrolase-fold protein</fullName>
    </submittedName>
</protein>
<name>A0ABY5VM98_9FIRM</name>
<dbReference type="InterPro" id="IPR029058">
    <property type="entry name" value="AB_hydrolase_fold"/>
</dbReference>
<evidence type="ECO:0000313" key="1">
    <source>
        <dbReference type="EMBL" id="UWP61103.1"/>
    </source>
</evidence>
<reference evidence="1" key="1">
    <citation type="journal article" date="2022" name="Cell">
        <title>Design, construction, and in vivo augmentation of a complex gut microbiome.</title>
        <authorList>
            <person name="Cheng A.G."/>
            <person name="Ho P.Y."/>
            <person name="Aranda-Diaz A."/>
            <person name="Jain S."/>
            <person name="Yu F.B."/>
            <person name="Meng X."/>
            <person name="Wang M."/>
            <person name="Iakiviak M."/>
            <person name="Nagashima K."/>
            <person name="Zhao A."/>
            <person name="Murugkar P."/>
            <person name="Patil A."/>
            <person name="Atabakhsh K."/>
            <person name="Weakley A."/>
            <person name="Yan J."/>
            <person name="Brumbaugh A.R."/>
            <person name="Higginbottom S."/>
            <person name="Dimas A."/>
            <person name="Shiver A.L."/>
            <person name="Deutschbauer A."/>
            <person name="Neff N."/>
            <person name="Sonnenburg J.L."/>
            <person name="Huang K.C."/>
            <person name="Fischbach M.A."/>
        </authorList>
    </citation>
    <scope>NUCLEOTIDE SEQUENCE</scope>
    <source>
        <strain evidence="1">DSM 19829</strain>
    </source>
</reference>
<dbReference type="SUPFAM" id="SSF53474">
    <property type="entry name" value="alpha/beta-Hydrolases"/>
    <property type="match status" value="1"/>
</dbReference>
<dbReference type="EMBL" id="CP102290">
    <property type="protein sequence ID" value="UWP61103.1"/>
    <property type="molecule type" value="Genomic_DNA"/>
</dbReference>
<sequence>MALFQGNIFPKTLGFETQVYVSLPYDGHRYQKDGPTKSLILLHGISDNASGWIRHGLADEFAARYNIAVIVPEGHKSFWLDMKYGGHYTEYLTGELPEMMGNMFHIPADPDHLMIAGLSMGGFGALHAALSEPGVFAAVGSFSGVTDIRAFFSEAERLGEVSDCGANFINEIAAIVGEGGTAGEREDLGCLAKRLRAAEVPKIYLACGTEDLLVHQQNKAFYHLLCKCHLDVMYETWEGIHDWIFWRSALNRFLEYAVGKPEEDDVFGGIIPYKK</sequence>
<dbReference type="GO" id="GO:0016787">
    <property type="term" value="F:hydrolase activity"/>
    <property type="evidence" value="ECO:0007669"/>
    <property type="project" value="UniProtKB-KW"/>
</dbReference>
<keyword evidence="1" id="KW-0378">Hydrolase</keyword>
<dbReference type="Proteomes" id="UP001060164">
    <property type="component" value="Chromosome"/>
</dbReference>
<keyword evidence="2" id="KW-1185">Reference proteome</keyword>
<dbReference type="InterPro" id="IPR000801">
    <property type="entry name" value="Esterase-like"/>
</dbReference>
<gene>
    <name evidence="1" type="ORF">NQ502_08760</name>
</gene>
<dbReference type="Gene3D" id="3.40.50.1820">
    <property type="entry name" value="alpha/beta hydrolase"/>
    <property type="match status" value="1"/>
</dbReference>